<reference evidence="1 2" key="1">
    <citation type="journal article" date="2014" name="Genome Announc.">
        <title>Draft Genome Sequence of Paenibacillus pini JCM 16418T, Isolated from the Rhizosphere of Pine Tree.</title>
        <authorList>
            <person name="Yuki M."/>
            <person name="Oshima K."/>
            <person name="Suda W."/>
            <person name="Oshida Y."/>
            <person name="Kitamura K."/>
            <person name="Iida Y."/>
            <person name="Hattori M."/>
            <person name="Ohkuma M."/>
        </authorList>
    </citation>
    <scope>NUCLEOTIDE SEQUENCE [LARGE SCALE GENOMIC DNA]</scope>
    <source>
        <strain evidence="1 2">JCM 16418</strain>
    </source>
</reference>
<dbReference type="AlphaFoldDB" id="W7YUX5"/>
<evidence type="ECO:0000313" key="1">
    <source>
        <dbReference type="EMBL" id="GAF08391.1"/>
    </source>
</evidence>
<dbReference type="Gene3D" id="1.50.10.10">
    <property type="match status" value="1"/>
</dbReference>
<dbReference type="InterPro" id="IPR008928">
    <property type="entry name" value="6-hairpin_glycosidase_sf"/>
</dbReference>
<comment type="caution">
    <text evidence="1">The sequence shown here is derived from an EMBL/GenBank/DDBJ whole genome shotgun (WGS) entry which is preliminary data.</text>
</comment>
<evidence type="ECO:0000313" key="2">
    <source>
        <dbReference type="Proteomes" id="UP000019364"/>
    </source>
</evidence>
<dbReference type="GO" id="GO:0005975">
    <property type="term" value="P:carbohydrate metabolic process"/>
    <property type="evidence" value="ECO:0007669"/>
    <property type="project" value="InterPro"/>
</dbReference>
<dbReference type="Proteomes" id="UP000019364">
    <property type="component" value="Unassembled WGS sequence"/>
</dbReference>
<gene>
    <name evidence="1" type="ORF">JCM16418_2465</name>
</gene>
<proteinExistence type="predicted"/>
<accession>W7YUX5</accession>
<organism evidence="1 2">
    <name type="scientific">Paenibacillus pini JCM 16418</name>
    <dbReference type="NCBI Taxonomy" id="1236976"/>
    <lineage>
        <taxon>Bacteria</taxon>
        <taxon>Bacillati</taxon>
        <taxon>Bacillota</taxon>
        <taxon>Bacilli</taxon>
        <taxon>Bacillales</taxon>
        <taxon>Paenibacillaceae</taxon>
        <taxon>Paenibacillus</taxon>
    </lineage>
</organism>
<name>W7YUX5_9BACL</name>
<protein>
    <submittedName>
        <fullName evidence="1">Uncharacterized protein</fullName>
    </submittedName>
</protein>
<dbReference type="EMBL" id="BAVZ01000006">
    <property type="protein sequence ID" value="GAF08391.1"/>
    <property type="molecule type" value="Genomic_DNA"/>
</dbReference>
<dbReference type="STRING" id="1236976.JCM16418_2465"/>
<sequence length="92" mass="10530">MQGKREKLHQFVIKSLSGPDGVYTNYLDTDQSADVATGHEILSESAGIMMRYYALTKQKEAFEAEWVRTKKNFNLNTGFSYRYSLSRGRSIP</sequence>
<keyword evidence="2" id="KW-1185">Reference proteome</keyword>
<dbReference type="SUPFAM" id="SSF48208">
    <property type="entry name" value="Six-hairpin glycosidases"/>
    <property type="match status" value="1"/>
</dbReference>
<dbReference type="InterPro" id="IPR012341">
    <property type="entry name" value="6hp_glycosidase-like_sf"/>
</dbReference>